<keyword evidence="7" id="KW-1185">Reference proteome</keyword>
<evidence type="ECO:0000313" key="7">
    <source>
        <dbReference type="Proteomes" id="UP001597097"/>
    </source>
</evidence>
<name>A0ABW4G8Q3_9ACTN</name>
<dbReference type="RefSeq" id="WP_219530883.1">
    <property type="nucleotide sequence ID" value="NZ_JAHKRM010000010.1"/>
</dbReference>
<comment type="caution">
    <text evidence="6">The sequence shown here is derived from an EMBL/GenBank/DDBJ whole genome shotgun (WGS) entry which is preliminary data.</text>
</comment>
<feature type="DNA-binding region" description="H-T-H motif" evidence="4">
    <location>
        <begin position="37"/>
        <end position="56"/>
    </location>
</feature>
<evidence type="ECO:0000256" key="3">
    <source>
        <dbReference type="ARBA" id="ARBA00023163"/>
    </source>
</evidence>
<evidence type="ECO:0000313" key="6">
    <source>
        <dbReference type="EMBL" id="MFD1537772.1"/>
    </source>
</evidence>
<reference evidence="7" key="1">
    <citation type="journal article" date="2019" name="Int. J. Syst. Evol. Microbiol.">
        <title>The Global Catalogue of Microorganisms (GCM) 10K type strain sequencing project: providing services to taxonomists for standard genome sequencing and annotation.</title>
        <authorList>
            <consortium name="The Broad Institute Genomics Platform"/>
            <consortium name="The Broad Institute Genome Sequencing Center for Infectious Disease"/>
            <person name="Wu L."/>
            <person name="Ma J."/>
        </authorList>
    </citation>
    <scope>NUCLEOTIDE SEQUENCE [LARGE SCALE GENOMIC DNA]</scope>
    <source>
        <strain evidence="7">CGMCC 1.15399</strain>
    </source>
</reference>
<evidence type="ECO:0000259" key="5">
    <source>
        <dbReference type="PROSITE" id="PS50977"/>
    </source>
</evidence>
<evidence type="ECO:0000256" key="2">
    <source>
        <dbReference type="ARBA" id="ARBA00023125"/>
    </source>
</evidence>
<dbReference type="Proteomes" id="UP001597097">
    <property type="component" value="Unassembled WGS sequence"/>
</dbReference>
<sequence length="211" mass="22899">MARVGQAAELAASTDTRQRILAEAAALFRRHGYRGTSTRQIAEAVGVRQPTLFYHFPNKQAILEELLALSLDDSLAAADRAAHSPGSPAERLYRYVVGDLAALHRLPLVLSGVYANDVLLSPELSHWADKLNVLYQALRSLIEQGVKSGEFTSIDPALGQTMLAGVTLAHIEYAAQYDQGDPEQLARAGARFILGGLLRDPSQLAELEQLV</sequence>
<dbReference type="Pfam" id="PF00440">
    <property type="entry name" value="TetR_N"/>
    <property type="match status" value="1"/>
</dbReference>
<dbReference type="InterPro" id="IPR001647">
    <property type="entry name" value="HTH_TetR"/>
</dbReference>
<organism evidence="6 7">
    <name type="scientific">Nonomuraea guangzhouensis</name>
    <dbReference type="NCBI Taxonomy" id="1291555"/>
    <lineage>
        <taxon>Bacteria</taxon>
        <taxon>Bacillati</taxon>
        <taxon>Actinomycetota</taxon>
        <taxon>Actinomycetes</taxon>
        <taxon>Streptosporangiales</taxon>
        <taxon>Streptosporangiaceae</taxon>
        <taxon>Nonomuraea</taxon>
    </lineage>
</organism>
<evidence type="ECO:0000256" key="1">
    <source>
        <dbReference type="ARBA" id="ARBA00023015"/>
    </source>
</evidence>
<dbReference type="EMBL" id="JBHUCM010000012">
    <property type="protein sequence ID" value="MFD1537772.1"/>
    <property type="molecule type" value="Genomic_DNA"/>
</dbReference>
<keyword evidence="2 4" id="KW-0238">DNA-binding</keyword>
<keyword evidence="1" id="KW-0805">Transcription regulation</keyword>
<keyword evidence="3" id="KW-0804">Transcription</keyword>
<feature type="domain" description="HTH tetR-type" evidence="5">
    <location>
        <begin position="14"/>
        <end position="74"/>
    </location>
</feature>
<dbReference type="PROSITE" id="PS50977">
    <property type="entry name" value="HTH_TETR_2"/>
    <property type="match status" value="1"/>
</dbReference>
<proteinExistence type="predicted"/>
<dbReference type="PANTHER" id="PTHR30055">
    <property type="entry name" value="HTH-TYPE TRANSCRIPTIONAL REGULATOR RUTR"/>
    <property type="match status" value="1"/>
</dbReference>
<accession>A0ABW4G8Q3</accession>
<dbReference type="InterPro" id="IPR050109">
    <property type="entry name" value="HTH-type_TetR-like_transc_reg"/>
</dbReference>
<dbReference type="PANTHER" id="PTHR30055:SF234">
    <property type="entry name" value="HTH-TYPE TRANSCRIPTIONAL REGULATOR BETI"/>
    <property type="match status" value="1"/>
</dbReference>
<evidence type="ECO:0000256" key="4">
    <source>
        <dbReference type="PROSITE-ProRule" id="PRU00335"/>
    </source>
</evidence>
<gene>
    <name evidence="6" type="ORF">ACFSJ0_12040</name>
</gene>
<protein>
    <submittedName>
        <fullName evidence="6">TetR/AcrR family transcriptional regulator</fullName>
    </submittedName>
</protein>